<keyword evidence="3" id="KW-1185">Reference proteome</keyword>
<organism evidence="2 3">
    <name type="scientific">Chryseobacterium luteum</name>
    <dbReference type="NCBI Taxonomy" id="421531"/>
    <lineage>
        <taxon>Bacteria</taxon>
        <taxon>Pseudomonadati</taxon>
        <taxon>Bacteroidota</taxon>
        <taxon>Flavobacteriia</taxon>
        <taxon>Flavobacteriales</taxon>
        <taxon>Weeksellaceae</taxon>
        <taxon>Chryseobacterium group</taxon>
        <taxon>Chryseobacterium</taxon>
    </lineage>
</organism>
<comment type="caution">
    <text evidence="2">The sequence shown here is derived from an EMBL/GenBank/DDBJ whole genome shotgun (WGS) entry which is preliminary data.</text>
</comment>
<accession>A0A085ZEJ6</accession>
<reference evidence="2 3" key="1">
    <citation type="submission" date="2014-07" db="EMBL/GenBank/DDBJ databases">
        <title>Genome of Chryseobacterium luteum DSM 18605.</title>
        <authorList>
            <person name="Stropko S.J."/>
            <person name="Pipes S.E."/>
            <person name="Newman J.D."/>
        </authorList>
    </citation>
    <scope>NUCLEOTIDE SEQUENCE [LARGE SCALE GENOMIC DNA]</scope>
    <source>
        <strain evidence="2 3">DSM 18605</strain>
    </source>
</reference>
<dbReference type="InterPro" id="IPR027843">
    <property type="entry name" value="DUF4440"/>
</dbReference>
<gene>
    <name evidence="2" type="ORF">IX38_12955</name>
</gene>
<dbReference type="EMBL" id="JPRO01000010">
    <property type="protein sequence ID" value="KFF02860.1"/>
    <property type="molecule type" value="Genomic_DNA"/>
</dbReference>
<dbReference type="RefSeq" id="WP_034705402.1">
    <property type="nucleotide sequence ID" value="NZ_JPRO01000010.1"/>
</dbReference>
<name>A0A085ZEJ6_9FLAO</name>
<evidence type="ECO:0000313" key="2">
    <source>
        <dbReference type="EMBL" id="KFF02860.1"/>
    </source>
</evidence>
<protein>
    <recommendedName>
        <fullName evidence="1">DUF4440 domain-containing protein</fullName>
    </recommendedName>
</protein>
<evidence type="ECO:0000313" key="3">
    <source>
        <dbReference type="Proteomes" id="UP000028703"/>
    </source>
</evidence>
<evidence type="ECO:0000259" key="1">
    <source>
        <dbReference type="Pfam" id="PF14534"/>
    </source>
</evidence>
<dbReference type="AlphaFoldDB" id="A0A085ZEJ6"/>
<dbReference type="Gene3D" id="3.10.450.50">
    <property type="match status" value="1"/>
</dbReference>
<dbReference type="Pfam" id="PF14534">
    <property type="entry name" value="DUF4440"/>
    <property type="match status" value="1"/>
</dbReference>
<dbReference type="OrthoDB" id="1442122at2"/>
<feature type="domain" description="DUF4440" evidence="1">
    <location>
        <begin position="30"/>
        <end position="137"/>
    </location>
</feature>
<dbReference type="Proteomes" id="UP000028703">
    <property type="component" value="Unassembled WGS sequence"/>
</dbReference>
<sequence>MKNLKNIFILTLIFTITSFSFGQSKDDLEIRRLEKLWTAYLDKGDTQSLLSIWSKKYVVNNPNGKIVTPDDIISLMKSGHKFPKVERMIEKITIDGNVAIVMGKELQQPSPNVTNLNDWLPRRFTNIWIKKGKRWQLAGRQSTEINEK</sequence>
<dbReference type="InterPro" id="IPR032710">
    <property type="entry name" value="NTF2-like_dom_sf"/>
</dbReference>
<proteinExistence type="predicted"/>
<dbReference type="SUPFAM" id="SSF54427">
    <property type="entry name" value="NTF2-like"/>
    <property type="match status" value="1"/>
</dbReference>